<dbReference type="AlphaFoldDB" id="A0A2B7ZPN7"/>
<name>A0A2B7ZPN7_9EURO</name>
<gene>
    <name evidence="2" type="ORF">GX50_01136</name>
</gene>
<keyword evidence="3" id="KW-1185">Reference proteome</keyword>
<dbReference type="Proteomes" id="UP000226031">
    <property type="component" value="Unassembled WGS sequence"/>
</dbReference>
<sequence>MRLPPPSLLCKLTFSSTTPLRRDLHILANFSTTRRILLSSSSSSSSRQSPATGDKQQQHQHNVKKNGANEDASQNGNPEFPTLSFEGLGLSRNMKMVVLGLVGVLSTMEAWFWCKAIWRWWKGTEEERDEEYIGGGGRVSKE</sequence>
<dbReference type="VEuPathDB" id="FungiDB:EMCG_06648"/>
<protein>
    <submittedName>
        <fullName evidence="2">Uncharacterized protein</fullName>
    </submittedName>
</protein>
<evidence type="ECO:0000313" key="2">
    <source>
        <dbReference type="EMBL" id="PGH35966.1"/>
    </source>
</evidence>
<comment type="caution">
    <text evidence="2">The sequence shown here is derived from an EMBL/GenBank/DDBJ whole genome shotgun (WGS) entry which is preliminary data.</text>
</comment>
<organism evidence="2 3">
    <name type="scientific">[Emmonsia] crescens</name>
    <dbReference type="NCBI Taxonomy" id="73230"/>
    <lineage>
        <taxon>Eukaryota</taxon>
        <taxon>Fungi</taxon>
        <taxon>Dikarya</taxon>
        <taxon>Ascomycota</taxon>
        <taxon>Pezizomycotina</taxon>
        <taxon>Eurotiomycetes</taxon>
        <taxon>Eurotiomycetidae</taxon>
        <taxon>Onygenales</taxon>
        <taxon>Ajellomycetaceae</taxon>
        <taxon>Emergomyces</taxon>
    </lineage>
</organism>
<reference evidence="2 3" key="1">
    <citation type="submission" date="2017-10" db="EMBL/GenBank/DDBJ databases">
        <title>Comparative genomics in systemic dimorphic fungi from Ajellomycetaceae.</title>
        <authorList>
            <person name="Munoz J.F."/>
            <person name="Mcewen J.G."/>
            <person name="Clay O.K."/>
            <person name="Cuomo C.A."/>
        </authorList>
    </citation>
    <scope>NUCLEOTIDE SEQUENCE [LARGE SCALE GENOMIC DNA]</scope>
    <source>
        <strain evidence="2 3">UAMH4076</strain>
    </source>
</reference>
<proteinExistence type="predicted"/>
<evidence type="ECO:0000313" key="3">
    <source>
        <dbReference type="Proteomes" id="UP000226031"/>
    </source>
</evidence>
<feature type="region of interest" description="Disordered" evidence="1">
    <location>
        <begin position="39"/>
        <end position="80"/>
    </location>
</feature>
<dbReference type="EMBL" id="PDND01000013">
    <property type="protein sequence ID" value="PGH35966.1"/>
    <property type="molecule type" value="Genomic_DNA"/>
</dbReference>
<accession>A0A2B7ZPN7</accession>
<evidence type="ECO:0000256" key="1">
    <source>
        <dbReference type="SAM" id="MobiDB-lite"/>
    </source>
</evidence>